<accession>A0A2M7TX70</accession>
<dbReference type="EMBL" id="PFOB01000063">
    <property type="protein sequence ID" value="PIZ62212.1"/>
    <property type="molecule type" value="Genomic_DNA"/>
</dbReference>
<proteinExistence type="predicted"/>
<protein>
    <submittedName>
        <fullName evidence="1">Uncharacterized protein</fullName>
    </submittedName>
</protein>
<evidence type="ECO:0000313" key="1">
    <source>
        <dbReference type="EMBL" id="PIZ62212.1"/>
    </source>
</evidence>
<organism evidence="1 2">
    <name type="scientific">Candidatus Roizmanbacteria bacterium CG_4_10_14_0_2_um_filter_39_13</name>
    <dbReference type="NCBI Taxonomy" id="1974825"/>
    <lineage>
        <taxon>Bacteria</taxon>
        <taxon>Candidatus Roizmaniibacteriota</taxon>
    </lineage>
</organism>
<dbReference type="AlphaFoldDB" id="A0A2M7TX70"/>
<comment type="caution">
    <text evidence="1">The sequence shown here is derived from an EMBL/GenBank/DDBJ whole genome shotgun (WGS) entry which is preliminary data.</text>
</comment>
<sequence>MVVSFIYIRNQNNQIPEEFNNSNLFDVNDDETFNVDLIGYFDIEDEDISTLPSDLKTYLINEIQSVYNPDNCDNTGDNNEDVFDFLYKKFDLNSDEETEYIIMPIQLCDLYMRGASGNGKILIVQSSRGKWNTIGYLNGNGYTITKRKTNNYYDVLVNFHSSANSGSETIYKWTDESKTGIKAQYEPVIAKWYRFKR</sequence>
<name>A0A2M7TX70_9BACT</name>
<dbReference type="Proteomes" id="UP000228503">
    <property type="component" value="Unassembled WGS sequence"/>
</dbReference>
<gene>
    <name evidence="1" type="ORF">COY16_05010</name>
</gene>
<reference evidence="2" key="1">
    <citation type="submission" date="2017-09" db="EMBL/GenBank/DDBJ databases">
        <title>Depth-based differentiation of microbial function through sediment-hosted aquifers and enrichment of novel symbionts in the deep terrestrial subsurface.</title>
        <authorList>
            <person name="Probst A.J."/>
            <person name="Ladd B."/>
            <person name="Jarett J.K."/>
            <person name="Geller-Mcgrath D.E."/>
            <person name="Sieber C.M.K."/>
            <person name="Emerson J.B."/>
            <person name="Anantharaman K."/>
            <person name="Thomas B.C."/>
            <person name="Malmstrom R."/>
            <person name="Stieglmeier M."/>
            <person name="Klingl A."/>
            <person name="Woyke T."/>
            <person name="Ryan C.M."/>
            <person name="Banfield J.F."/>
        </authorList>
    </citation>
    <scope>NUCLEOTIDE SEQUENCE [LARGE SCALE GENOMIC DNA]</scope>
</reference>
<evidence type="ECO:0000313" key="2">
    <source>
        <dbReference type="Proteomes" id="UP000228503"/>
    </source>
</evidence>